<dbReference type="EMBL" id="OU963868">
    <property type="protein sequence ID" value="CAH0392626.1"/>
    <property type="molecule type" value="Genomic_DNA"/>
</dbReference>
<evidence type="ECO:0000259" key="12">
    <source>
        <dbReference type="PROSITE" id="PS50262"/>
    </source>
</evidence>
<keyword evidence="8 9" id="KW-0807">Transducer</keyword>
<keyword evidence="4 11" id="KW-1133">Transmembrane helix</keyword>
<evidence type="ECO:0000256" key="11">
    <source>
        <dbReference type="SAM" id="Phobius"/>
    </source>
</evidence>
<dbReference type="Proteomes" id="UP001152759">
    <property type="component" value="Chromosome 7"/>
</dbReference>
<evidence type="ECO:0000256" key="2">
    <source>
        <dbReference type="ARBA" id="ARBA00010663"/>
    </source>
</evidence>
<feature type="domain" description="G-protein coupled receptors family 1 profile" evidence="12">
    <location>
        <begin position="1"/>
        <end position="259"/>
    </location>
</feature>
<dbReference type="PRINTS" id="PR00237">
    <property type="entry name" value="GPCRRHODOPSN"/>
</dbReference>
<keyword evidence="6 11" id="KW-0472">Membrane</keyword>
<feature type="region of interest" description="Disordered" evidence="10">
    <location>
        <begin position="332"/>
        <end position="404"/>
    </location>
</feature>
<evidence type="ECO:0000256" key="4">
    <source>
        <dbReference type="ARBA" id="ARBA00022989"/>
    </source>
</evidence>
<reference evidence="13" key="1">
    <citation type="submission" date="2021-12" db="EMBL/GenBank/DDBJ databases">
        <authorList>
            <person name="King R."/>
        </authorList>
    </citation>
    <scope>NUCLEOTIDE SEQUENCE</scope>
</reference>
<evidence type="ECO:0000256" key="7">
    <source>
        <dbReference type="ARBA" id="ARBA00023170"/>
    </source>
</evidence>
<feature type="transmembrane region" description="Helical" evidence="11">
    <location>
        <begin position="193"/>
        <end position="211"/>
    </location>
</feature>
<evidence type="ECO:0000256" key="5">
    <source>
        <dbReference type="ARBA" id="ARBA00023040"/>
    </source>
</evidence>
<feature type="transmembrane region" description="Helical" evidence="11">
    <location>
        <begin position="231"/>
        <end position="258"/>
    </location>
</feature>
<dbReference type="Pfam" id="PF00001">
    <property type="entry name" value="7tm_1"/>
    <property type="match status" value="1"/>
</dbReference>
<proteinExistence type="inferred from homology"/>
<dbReference type="InterPro" id="IPR000276">
    <property type="entry name" value="GPCR_Rhodpsn"/>
</dbReference>
<comment type="similarity">
    <text evidence="2 9">Belongs to the G-protein coupled receptor 1 family.</text>
</comment>
<feature type="transmembrane region" description="Helical" evidence="11">
    <location>
        <begin position="88"/>
        <end position="108"/>
    </location>
</feature>
<evidence type="ECO:0000256" key="3">
    <source>
        <dbReference type="ARBA" id="ARBA00022692"/>
    </source>
</evidence>
<evidence type="ECO:0000256" key="8">
    <source>
        <dbReference type="ARBA" id="ARBA00023224"/>
    </source>
</evidence>
<accession>A0A9P0F785</accession>
<dbReference type="PROSITE" id="PS00237">
    <property type="entry name" value="G_PROTEIN_RECEP_F1_1"/>
    <property type="match status" value="1"/>
</dbReference>
<keyword evidence="3 9" id="KW-0812">Transmembrane</keyword>
<evidence type="ECO:0000313" key="14">
    <source>
        <dbReference type="Proteomes" id="UP001152759"/>
    </source>
</evidence>
<keyword evidence="7 9" id="KW-0675">Receptor</keyword>
<dbReference type="SUPFAM" id="SSF81321">
    <property type="entry name" value="Family A G protein-coupled receptor-like"/>
    <property type="match status" value="1"/>
</dbReference>
<gene>
    <name evidence="13" type="ORF">BEMITA_LOCUS11124</name>
</gene>
<keyword evidence="14" id="KW-1185">Reference proteome</keyword>
<dbReference type="GO" id="GO:0008188">
    <property type="term" value="F:neuropeptide receptor activity"/>
    <property type="evidence" value="ECO:0007669"/>
    <property type="project" value="TreeGrafter"/>
</dbReference>
<feature type="compositionally biased region" description="Polar residues" evidence="10">
    <location>
        <begin position="382"/>
        <end position="399"/>
    </location>
</feature>
<evidence type="ECO:0000313" key="13">
    <source>
        <dbReference type="EMBL" id="CAH0392626.1"/>
    </source>
</evidence>
<comment type="subcellular location">
    <subcellularLocation>
        <location evidence="1">Membrane</location>
        <topology evidence="1">Multi-pass membrane protein</topology>
    </subcellularLocation>
</comment>
<dbReference type="PROSITE" id="PS50262">
    <property type="entry name" value="G_PROTEIN_RECEP_F1_2"/>
    <property type="match status" value="1"/>
</dbReference>
<dbReference type="Gene3D" id="1.20.1070.10">
    <property type="entry name" value="Rhodopsin 7-helix transmembrane proteins"/>
    <property type="match status" value="1"/>
</dbReference>
<dbReference type="GO" id="GO:0005886">
    <property type="term" value="C:plasma membrane"/>
    <property type="evidence" value="ECO:0007669"/>
    <property type="project" value="TreeGrafter"/>
</dbReference>
<evidence type="ECO:0000256" key="10">
    <source>
        <dbReference type="SAM" id="MobiDB-lite"/>
    </source>
</evidence>
<dbReference type="PANTHER" id="PTHR24243">
    <property type="entry name" value="G-PROTEIN COUPLED RECEPTOR"/>
    <property type="match status" value="1"/>
</dbReference>
<keyword evidence="5 9" id="KW-0297">G-protein coupled receptor</keyword>
<evidence type="ECO:0000256" key="6">
    <source>
        <dbReference type="ARBA" id="ARBA00023136"/>
    </source>
</evidence>
<name>A0A9P0F785_BEMTA</name>
<evidence type="ECO:0000256" key="9">
    <source>
        <dbReference type="RuleBase" id="RU000688"/>
    </source>
</evidence>
<dbReference type="AlphaFoldDB" id="A0A9P0F785"/>
<sequence>MHTATNFYLFSLAVSDLLLLVSGLPFEMYTIWHRYEYAFSEAFCVLQGYAAETSANATVLTITAFTMERYVAICHPFLTHTVSKLSRAISFIIGIWLLALCLAVPQAIQFGIVYESRNETNSGEYAASCTIKWVLMKHAFEISTCLFFITPMTLITVLYILIGVKLRGSKMLKRSSVTSVSAERKNVRSQNHVIRMLVAVVVAFFLCWAPFHAQRLLAVHLASNENETPNHAFTIFYSILTYTSGILYYLSATINPLLYNIMSKKFRDAFKNMLGQGYCCFGRPALQQRNNSVSRGHSATQSYMDSHLLNNTVHTSTEVPKTRSGRIMARLSLAGGGGRSRTPRGQSNGAAKAAAAGAGAGQELLRGPPKPQGRPLPKAQERNSASFKSTLTISNSSLQDLDDSEYSGLELANYMGELNKQ</sequence>
<dbReference type="PANTHER" id="PTHR24243:SF208">
    <property type="entry name" value="PYROKININ-1 RECEPTOR"/>
    <property type="match status" value="1"/>
</dbReference>
<dbReference type="InterPro" id="IPR017452">
    <property type="entry name" value="GPCR_Rhodpsn_7TM"/>
</dbReference>
<organism evidence="13 14">
    <name type="scientific">Bemisia tabaci</name>
    <name type="common">Sweetpotato whitefly</name>
    <name type="synonym">Aleurodes tabaci</name>
    <dbReference type="NCBI Taxonomy" id="7038"/>
    <lineage>
        <taxon>Eukaryota</taxon>
        <taxon>Metazoa</taxon>
        <taxon>Ecdysozoa</taxon>
        <taxon>Arthropoda</taxon>
        <taxon>Hexapoda</taxon>
        <taxon>Insecta</taxon>
        <taxon>Pterygota</taxon>
        <taxon>Neoptera</taxon>
        <taxon>Paraneoptera</taxon>
        <taxon>Hemiptera</taxon>
        <taxon>Sternorrhyncha</taxon>
        <taxon>Aleyrodoidea</taxon>
        <taxon>Aleyrodidae</taxon>
        <taxon>Aleyrodinae</taxon>
        <taxon>Bemisia</taxon>
    </lineage>
</organism>
<feature type="transmembrane region" description="Helical" evidence="11">
    <location>
        <begin position="6"/>
        <end position="26"/>
    </location>
</feature>
<protein>
    <recommendedName>
        <fullName evidence="12">G-protein coupled receptors family 1 profile domain-containing protein</fullName>
    </recommendedName>
</protein>
<feature type="transmembrane region" description="Helical" evidence="11">
    <location>
        <begin position="140"/>
        <end position="164"/>
    </location>
</feature>
<evidence type="ECO:0000256" key="1">
    <source>
        <dbReference type="ARBA" id="ARBA00004141"/>
    </source>
</evidence>